<gene>
    <name evidence="2" type="ORF">K7472_21210</name>
</gene>
<accession>A0ABS7QZY6</accession>
<feature type="region of interest" description="Disordered" evidence="1">
    <location>
        <begin position="366"/>
        <end position="390"/>
    </location>
</feature>
<name>A0ABS7QZY6_9ACTN</name>
<feature type="compositionally biased region" description="Basic and acidic residues" evidence="1">
    <location>
        <begin position="366"/>
        <end position="375"/>
    </location>
</feature>
<dbReference type="CDD" id="cd07328">
    <property type="entry name" value="M48_Ste24p_like"/>
    <property type="match status" value="1"/>
</dbReference>
<protein>
    <submittedName>
        <fullName evidence="2">M48 family metallopeptidase</fullName>
    </submittedName>
</protein>
<evidence type="ECO:0000313" key="3">
    <source>
        <dbReference type="Proteomes" id="UP001198565"/>
    </source>
</evidence>
<sequence>MHDNSDDPLCPECGAQLPPADPRFTVWCPACDWNVDPTGALAALTPTERARRDERLARQEQALERMPRDGAPGPSWSAPACAATALATVVNLITIALAGTGVWLLVTGTWPQRVLGALEVAVAVALRPRRPRIPQRTLDRAEAPALHAVIDRVATELGTVPAHLVAVDARFGPAYSLPGPRGRRVLILGLPLWEALAPDQRVALIAGELAHDAGRRRVSARWTAAALTSLTVWTDLFRPGRSRQARQDALYTGAGFSATGPQTGGTASGLVALVEMITWPLLAIPDCAAGRTHRLLTGLSVRSRAQSAYAADAAAARVASAESAEGMVRALLLAETAAFALERFSRSADDAWRELRTHLATVPETERARRLRLSERQGSATTGDSLPPTHLRLRAMGHLPHAEPTVAPSPEEADAMDAELDAVRQALAEDLRTYYGK</sequence>
<dbReference type="EMBL" id="JAINVZ010000015">
    <property type="protein sequence ID" value="MBY8887339.1"/>
    <property type="molecule type" value="Genomic_DNA"/>
</dbReference>
<dbReference type="Proteomes" id="UP001198565">
    <property type="component" value="Unassembled WGS sequence"/>
</dbReference>
<dbReference type="RefSeq" id="WP_222980068.1">
    <property type="nucleotide sequence ID" value="NZ_JAINVZ010000015.1"/>
</dbReference>
<reference evidence="2 3" key="1">
    <citation type="submission" date="2021-08" db="EMBL/GenBank/DDBJ databases">
        <title>Streptomyces sp. PTM05 isolated from lichen.</title>
        <authorList>
            <person name="Somphong A."/>
            <person name="Phongsopitanun W."/>
            <person name="Tanasupawat S."/>
        </authorList>
    </citation>
    <scope>NUCLEOTIDE SEQUENCE [LARGE SCALE GENOMIC DNA]</scope>
    <source>
        <strain evidence="2 3">Ptm05</strain>
    </source>
</reference>
<dbReference type="Gene3D" id="3.30.2010.10">
    <property type="entry name" value="Metalloproteases ('zincins'), catalytic domain"/>
    <property type="match status" value="1"/>
</dbReference>
<proteinExistence type="predicted"/>
<evidence type="ECO:0000313" key="2">
    <source>
        <dbReference type="EMBL" id="MBY8887339.1"/>
    </source>
</evidence>
<organism evidence="2 3">
    <name type="scientific">Streptantibioticus parmotrematis</name>
    <dbReference type="NCBI Taxonomy" id="2873249"/>
    <lineage>
        <taxon>Bacteria</taxon>
        <taxon>Bacillati</taxon>
        <taxon>Actinomycetota</taxon>
        <taxon>Actinomycetes</taxon>
        <taxon>Kitasatosporales</taxon>
        <taxon>Streptomycetaceae</taxon>
        <taxon>Streptantibioticus</taxon>
    </lineage>
</organism>
<evidence type="ECO:0000256" key="1">
    <source>
        <dbReference type="SAM" id="MobiDB-lite"/>
    </source>
</evidence>
<comment type="caution">
    <text evidence="2">The sequence shown here is derived from an EMBL/GenBank/DDBJ whole genome shotgun (WGS) entry which is preliminary data.</text>
</comment>
<keyword evidence="3" id="KW-1185">Reference proteome</keyword>